<dbReference type="EMBL" id="HE681720">
    <property type="protein sequence ID" value="CCG21821.1"/>
    <property type="molecule type" value="Genomic_DNA"/>
</dbReference>
<sequence length="82" mass="9156">MDSILAAVEFPVTINNQQNVEQIIHYASTVNVIISLAIGIATNSLLYLSYAFAAQFIALVLIVAPNFWFNSNPPIQWLNIKY</sequence>
<evidence type="ECO:0000256" key="6">
    <source>
        <dbReference type="ARBA" id="ARBA00023136"/>
    </source>
</evidence>
<keyword evidence="9" id="KW-1185">Reference proteome</keyword>
<dbReference type="AlphaFoldDB" id="H8WZF3"/>
<dbReference type="RefSeq" id="XP_003867259.1">
    <property type="nucleotide sequence ID" value="XM_003867211.1"/>
</dbReference>
<dbReference type="GO" id="GO:0006465">
    <property type="term" value="P:signal peptide processing"/>
    <property type="evidence" value="ECO:0007669"/>
    <property type="project" value="InterPro"/>
</dbReference>
<feature type="transmembrane region" description="Helical" evidence="7">
    <location>
        <begin position="47"/>
        <end position="69"/>
    </location>
</feature>
<dbReference type="GeneID" id="14538149"/>
<evidence type="ECO:0000256" key="2">
    <source>
        <dbReference type="ARBA" id="ARBA00005245"/>
    </source>
</evidence>
<keyword evidence="3 7" id="KW-0812">Transmembrane</keyword>
<feature type="transmembrane region" description="Helical" evidence="7">
    <location>
        <begin position="23"/>
        <end position="41"/>
    </location>
</feature>
<dbReference type="InterPro" id="IPR009542">
    <property type="entry name" value="Spc1/SPCS1"/>
</dbReference>
<dbReference type="OrthoDB" id="4008070at2759"/>
<proteinExistence type="inferred from homology"/>
<evidence type="ECO:0000313" key="8">
    <source>
        <dbReference type="EMBL" id="CCG21821.1"/>
    </source>
</evidence>
<keyword evidence="5 7" id="KW-1133">Transmembrane helix</keyword>
<evidence type="ECO:0000256" key="5">
    <source>
        <dbReference type="ARBA" id="ARBA00022989"/>
    </source>
</evidence>
<evidence type="ECO:0000256" key="3">
    <source>
        <dbReference type="ARBA" id="ARBA00022692"/>
    </source>
</evidence>
<dbReference type="HOGENOM" id="CLU_2558074_0_0_1"/>
<comment type="similarity">
    <text evidence="2">Belongs to the SPCS1 family.</text>
</comment>
<evidence type="ECO:0000313" key="9">
    <source>
        <dbReference type="Proteomes" id="UP000005018"/>
    </source>
</evidence>
<name>H8WZF3_CANO9</name>
<evidence type="ECO:0000256" key="7">
    <source>
        <dbReference type="SAM" id="Phobius"/>
    </source>
</evidence>
<organism evidence="8 9">
    <name type="scientific">Candida orthopsilosis (strain 90-125)</name>
    <name type="common">Yeast</name>
    <dbReference type="NCBI Taxonomy" id="1136231"/>
    <lineage>
        <taxon>Eukaryota</taxon>
        <taxon>Fungi</taxon>
        <taxon>Dikarya</taxon>
        <taxon>Ascomycota</taxon>
        <taxon>Saccharomycotina</taxon>
        <taxon>Pichiomycetes</taxon>
        <taxon>Debaryomycetaceae</taxon>
        <taxon>Candida/Lodderomyces clade</taxon>
        <taxon>Candida</taxon>
    </lineage>
</organism>
<evidence type="ECO:0000256" key="4">
    <source>
        <dbReference type="ARBA" id="ARBA00022824"/>
    </source>
</evidence>
<evidence type="ECO:0000256" key="1">
    <source>
        <dbReference type="ARBA" id="ARBA00004477"/>
    </source>
</evidence>
<dbReference type="Proteomes" id="UP000005018">
    <property type="component" value="Chromosome 2"/>
</dbReference>
<comment type="subcellular location">
    <subcellularLocation>
        <location evidence="1">Endoplasmic reticulum membrane</location>
        <topology evidence="1">Multi-pass membrane protein</topology>
    </subcellularLocation>
</comment>
<accession>H8WZF3</accession>
<reference evidence="8 9" key="1">
    <citation type="journal article" date="2012" name="PLoS ONE">
        <title>Sequence and analysis of the genome of the pathogenic yeast Candida orthopsilosis.</title>
        <authorList>
            <person name="Riccombeni A."/>
            <person name="Vidanes G."/>
            <person name="Proux-Wera E."/>
            <person name="Wolfe K.H."/>
            <person name="Butler G."/>
        </authorList>
    </citation>
    <scope>NUCLEOTIDE SEQUENCE [LARGE SCALE GENOMIC DNA]</scope>
    <source>
        <strain evidence="8 9">Co 90-125</strain>
    </source>
</reference>
<dbReference type="KEGG" id="cot:CORT_0B01010"/>
<protein>
    <submittedName>
        <fullName evidence="8">Uncharacterized protein</fullName>
    </submittedName>
</protein>
<dbReference type="GO" id="GO:0005787">
    <property type="term" value="C:signal peptidase complex"/>
    <property type="evidence" value="ECO:0007669"/>
    <property type="project" value="InterPro"/>
</dbReference>
<keyword evidence="6 7" id="KW-0472">Membrane</keyword>
<keyword evidence="4" id="KW-0256">Endoplasmic reticulum</keyword>
<dbReference type="Pfam" id="PF06645">
    <property type="entry name" value="SPC12"/>
    <property type="match status" value="1"/>
</dbReference>
<gene>
    <name evidence="8" type="ORF">CORT_0B01010</name>
</gene>